<sequence>MTASTPIFEPSTLAASGATVPGLPGHYQVRGALGEGGFGQVYEAWDDKLRRPVAIKCIKHGGGAGADLTREARAGASLRHAAFVKVHAIEDDGDTQSIVMELVPGRTLKQVIAAGPVARADALDWTRQIAEAMRDAHASGLVHGDLKPSNLMLEPGGAIRVLDFGLAHSVDVLATATVSSSALQGTIAYMAPERMMGAPLAAQADVYALGLILYELVTGARPFAALDGLALAAAQMQASSDGWHYPLDASPRLVALIRAMTARQPAQRLASMDEVLAQLAQLDAPAESVPPQAPAPRTPLPARSRKLLAGALAVAVLGAGGWIAAPHLAALDRYVAPFSESAELRQGLEAVKLFDRPGSLDKAERHFRRILERAPDSASAAAGMAMMYAMRYQTDKSDETWLKRADASAQRAGQLNEQLALSHVARAMVLDMQGKRDDALLAHAEALRLDPGNFFAWYGQGATLRRMHRYQEARTHLTAAIARFPQERVFTDELGSVEYEQANYAEAERLFRRSIALQPDAVIAYANLNAALLRQNRDDEALRVLQQGLQIRPSAKLYTNLGNALFLRQDYVGAAAAFENAVSPTRGAPAEYQLWANLADTLNWIPGREAQARAAYQKARELLAPRLARAPDDVLLVSRMGLYAARTGDATDAAVLLPRALALAPGSADVQFRTGLAHELLGQRDAAVAAINNARRLGYPVKFIDAEPDLVALRRDERYVRASAAGTPRAAPARSTK</sequence>
<dbReference type="InterPro" id="IPR017441">
    <property type="entry name" value="Protein_kinase_ATP_BS"/>
</dbReference>
<dbReference type="EC" id="2.7.11.1" evidence="2"/>
<reference evidence="10" key="1">
    <citation type="submission" date="2021-11" db="EMBL/GenBank/DDBJ databases">
        <title>The complete genome of Massilia sp sp. G4R7.</title>
        <authorList>
            <person name="Liu L."/>
            <person name="Yue J."/>
            <person name="Yuan J."/>
            <person name="Yang F."/>
            <person name="Li L."/>
        </authorList>
    </citation>
    <scope>NUCLEOTIDE SEQUENCE</scope>
    <source>
        <strain evidence="10">G4R7</strain>
    </source>
</reference>
<evidence type="ECO:0000313" key="11">
    <source>
        <dbReference type="Proteomes" id="UP001179361"/>
    </source>
</evidence>
<dbReference type="InterPro" id="IPR050660">
    <property type="entry name" value="NEK_Ser/Thr_kinase"/>
</dbReference>
<dbReference type="PANTHER" id="PTHR43671:SF13">
    <property type="entry name" value="SERINE_THREONINE-PROTEIN KINASE NEK2"/>
    <property type="match status" value="1"/>
</dbReference>
<keyword evidence="3" id="KW-0808">Transferase</keyword>
<dbReference type="Pfam" id="PF00069">
    <property type="entry name" value="Pkinase"/>
    <property type="match status" value="1"/>
</dbReference>
<feature type="binding site" evidence="8">
    <location>
        <position position="56"/>
    </location>
    <ligand>
        <name>ATP</name>
        <dbReference type="ChEBI" id="CHEBI:30616"/>
    </ligand>
</feature>
<keyword evidence="4 8" id="KW-0547">Nucleotide-binding</keyword>
<keyword evidence="6 8" id="KW-0067">ATP-binding</keyword>
<organism evidence="10 11">
    <name type="scientific">Massilia phyllostachyos</name>
    <dbReference type="NCBI Taxonomy" id="2898585"/>
    <lineage>
        <taxon>Bacteria</taxon>
        <taxon>Pseudomonadati</taxon>
        <taxon>Pseudomonadota</taxon>
        <taxon>Betaproteobacteria</taxon>
        <taxon>Burkholderiales</taxon>
        <taxon>Oxalobacteraceae</taxon>
        <taxon>Telluria group</taxon>
        <taxon>Massilia</taxon>
    </lineage>
</organism>
<evidence type="ECO:0000256" key="1">
    <source>
        <dbReference type="ARBA" id="ARBA00010886"/>
    </source>
</evidence>
<dbReference type="PROSITE" id="PS00107">
    <property type="entry name" value="PROTEIN_KINASE_ATP"/>
    <property type="match status" value="1"/>
</dbReference>
<gene>
    <name evidence="10" type="ORF">LQ564_22080</name>
</gene>
<dbReference type="Gene3D" id="1.25.40.10">
    <property type="entry name" value="Tetratricopeptide repeat domain"/>
    <property type="match status" value="4"/>
</dbReference>
<keyword evidence="7" id="KW-0802">TPR repeat</keyword>
<evidence type="ECO:0000256" key="8">
    <source>
        <dbReference type="PROSITE-ProRule" id="PRU10141"/>
    </source>
</evidence>
<dbReference type="GO" id="GO:0016301">
    <property type="term" value="F:kinase activity"/>
    <property type="evidence" value="ECO:0007669"/>
    <property type="project" value="UniProtKB-KW"/>
</dbReference>
<dbReference type="PROSITE" id="PS50011">
    <property type="entry name" value="PROTEIN_KINASE_DOM"/>
    <property type="match status" value="1"/>
</dbReference>
<dbReference type="Pfam" id="PF13432">
    <property type="entry name" value="TPR_16"/>
    <property type="match status" value="2"/>
</dbReference>
<proteinExistence type="inferred from homology"/>
<dbReference type="Gene3D" id="1.10.510.10">
    <property type="entry name" value="Transferase(Phosphotransferase) domain 1"/>
    <property type="match status" value="1"/>
</dbReference>
<evidence type="ECO:0000256" key="5">
    <source>
        <dbReference type="ARBA" id="ARBA00022777"/>
    </source>
</evidence>
<dbReference type="InterPro" id="IPR008271">
    <property type="entry name" value="Ser/Thr_kinase_AS"/>
</dbReference>
<accession>A0ABS8QBM7</accession>
<evidence type="ECO:0000256" key="7">
    <source>
        <dbReference type="PROSITE-ProRule" id="PRU00339"/>
    </source>
</evidence>
<feature type="domain" description="Protein kinase" evidence="9">
    <location>
        <begin position="27"/>
        <end position="282"/>
    </location>
</feature>
<dbReference type="InterPro" id="IPR011009">
    <property type="entry name" value="Kinase-like_dom_sf"/>
</dbReference>
<feature type="repeat" description="TPR" evidence="7">
    <location>
        <begin position="522"/>
        <end position="555"/>
    </location>
</feature>
<dbReference type="InterPro" id="IPR019734">
    <property type="entry name" value="TPR_rpt"/>
</dbReference>
<comment type="caution">
    <text evidence="10">The sequence shown here is derived from an EMBL/GenBank/DDBJ whole genome shotgun (WGS) entry which is preliminary data.</text>
</comment>
<dbReference type="Proteomes" id="UP001179361">
    <property type="component" value="Unassembled WGS sequence"/>
</dbReference>
<keyword evidence="11" id="KW-1185">Reference proteome</keyword>
<dbReference type="InterPro" id="IPR000719">
    <property type="entry name" value="Prot_kinase_dom"/>
</dbReference>
<dbReference type="CDD" id="cd14014">
    <property type="entry name" value="STKc_PknB_like"/>
    <property type="match status" value="1"/>
</dbReference>
<dbReference type="SUPFAM" id="SSF48452">
    <property type="entry name" value="TPR-like"/>
    <property type="match status" value="1"/>
</dbReference>
<feature type="repeat" description="TPR" evidence="7">
    <location>
        <begin position="488"/>
        <end position="521"/>
    </location>
</feature>
<protein>
    <recommendedName>
        <fullName evidence="2">non-specific serine/threonine protein kinase</fullName>
        <ecNumber evidence="2">2.7.11.1</ecNumber>
    </recommendedName>
</protein>
<name>A0ABS8QBM7_9BURK</name>
<dbReference type="Gene3D" id="3.30.200.20">
    <property type="entry name" value="Phosphorylase Kinase, domain 1"/>
    <property type="match status" value="1"/>
</dbReference>
<dbReference type="EMBL" id="JAJNOC010000010">
    <property type="protein sequence ID" value="MCD2518994.1"/>
    <property type="molecule type" value="Genomic_DNA"/>
</dbReference>
<dbReference type="InterPro" id="IPR011990">
    <property type="entry name" value="TPR-like_helical_dom_sf"/>
</dbReference>
<dbReference type="RefSeq" id="WP_231060271.1">
    <property type="nucleotide sequence ID" value="NZ_JAJNOC010000010.1"/>
</dbReference>
<evidence type="ECO:0000259" key="9">
    <source>
        <dbReference type="PROSITE" id="PS50011"/>
    </source>
</evidence>
<evidence type="ECO:0000256" key="4">
    <source>
        <dbReference type="ARBA" id="ARBA00022741"/>
    </source>
</evidence>
<dbReference type="SMART" id="SM00220">
    <property type="entry name" value="S_TKc"/>
    <property type="match status" value="1"/>
</dbReference>
<dbReference type="PROSITE" id="PS50005">
    <property type="entry name" value="TPR"/>
    <property type="match status" value="2"/>
</dbReference>
<evidence type="ECO:0000256" key="6">
    <source>
        <dbReference type="ARBA" id="ARBA00022840"/>
    </source>
</evidence>
<evidence type="ECO:0000256" key="3">
    <source>
        <dbReference type="ARBA" id="ARBA00022679"/>
    </source>
</evidence>
<dbReference type="PROSITE" id="PS00108">
    <property type="entry name" value="PROTEIN_KINASE_ST"/>
    <property type="match status" value="1"/>
</dbReference>
<dbReference type="SMART" id="SM00028">
    <property type="entry name" value="TPR"/>
    <property type="match status" value="5"/>
</dbReference>
<evidence type="ECO:0000256" key="2">
    <source>
        <dbReference type="ARBA" id="ARBA00012513"/>
    </source>
</evidence>
<comment type="similarity">
    <text evidence="1">Belongs to the protein kinase superfamily. NEK Ser/Thr protein kinase family. NIMA subfamily.</text>
</comment>
<dbReference type="SUPFAM" id="SSF56112">
    <property type="entry name" value="Protein kinase-like (PK-like)"/>
    <property type="match status" value="1"/>
</dbReference>
<dbReference type="PANTHER" id="PTHR43671">
    <property type="entry name" value="SERINE/THREONINE-PROTEIN KINASE NEK"/>
    <property type="match status" value="1"/>
</dbReference>
<dbReference type="SUPFAM" id="SSF81901">
    <property type="entry name" value="HCP-like"/>
    <property type="match status" value="1"/>
</dbReference>
<evidence type="ECO:0000313" key="10">
    <source>
        <dbReference type="EMBL" id="MCD2518994.1"/>
    </source>
</evidence>
<keyword evidence="5 10" id="KW-0418">Kinase</keyword>